<dbReference type="InterPro" id="IPR010985">
    <property type="entry name" value="Ribbon_hlx_hlx"/>
</dbReference>
<dbReference type="Proteomes" id="UP000077037">
    <property type="component" value="Unassembled WGS sequence"/>
</dbReference>
<dbReference type="RefSeq" id="WP_082887502.1">
    <property type="nucleotide sequence ID" value="NZ_FKBS01000029.1"/>
</dbReference>
<organism evidence="1 2">
    <name type="scientific">Bordetella ansorpii</name>
    <dbReference type="NCBI Taxonomy" id="288768"/>
    <lineage>
        <taxon>Bacteria</taxon>
        <taxon>Pseudomonadati</taxon>
        <taxon>Pseudomonadota</taxon>
        <taxon>Betaproteobacteria</taxon>
        <taxon>Burkholderiales</taxon>
        <taxon>Alcaligenaceae</taxon>
        <taxon>Bordetella</taxon>
    </lineage>
</organism>
<name>A0A157RQI0_9BORD</name>
<protein>
    <submittedName>
        <fullName evidence="1">Phage protein</fullName>
    </submittedName>
</protein>
<dbReference type="SUPFAM" id="SSF47598">
    <property type="entry name" value="Ribbon-helix-helix"/>
    <property type="match status" value="1"/>
</dbReference>
<dbReference type="OrthoDB" id="9796641at2"/>
<dbReference type="EMBL" id="FKBS01000029">
    <property type="protein sequence ID" value="SAI59669.1"/>
    <property type="molecule type" value="Genomic_DNA"/>
</dbReference>
<dbReference type="Pfam" id="PF14384">
    <property type="entry name" value="BrnA_antitoxin"/>
    <property type="match status" value="1"/>
</dbReference>
<dbReference type="AlphaFoldDB" id="A0A157RQI0"/>
<reference evidence="1 2" key="1">
    <citation type="submission" date="2016-03" db="EMBL/GenBank/DDBJ databases">
        <authorList>
            <consortium name="Pathogen Informatics"/>
        </authorList>
    </citation>
    <scope>NUCLEOTIDE SEQUENCE [LARGE SCALE GENOMIC DNA]</scope>
    <source>
        <strain evidence="1 2">NCTC13364</strain>
    </source>
</reference>
<evidence type="ECO:0000313" key="1">
    <source>
        <dbReference type="EMBL" id="SAI59669.1"/>
    </source>
</evidence>
<accession>A0A157RQI0</accession>
<dbReference type="GO" id="GO:0006355">
    <property type="term" value="P:regulation of DNA-templated transcription"/>
    <property type="evidence" value="ECO:0007669"/>
    <property type="project" value="InterPro"/>
</dbReference>
<proteinExistence type="predicted"/>
<gene>
    <name evidence="1" type="ORF">SAMEA1982600_05342</name>
</gene>
<evidence type="ECO:0000313" key="2">
    <source>
        <dbReference type="Proteomes" id="UP000077037"/>
    </source>
</evidence>
<dbReference type="InterPro" id="IPR025528">
    <property type="entry name" value="BrnA_antitoxin"/>
</dbReference>
<sequence length="108" mass="11788">MPKLKPGHISPTEQEDAAINRGIAADPENPEWAKEDFSHARVMKAGKVSVTIRLDAEVIDAAKAQAAQQGMGYQTLINDLLRRALAAGSAPLTESALRRILREELHHI</sequence>